<evidence type="ECO:0000259" key="2">
    <source>
        <dbReference type="PROSITE" id="PS51707"/>
    </source>
</evidence>
<dbReference type="SUPFAM" id="SSF55154">
    <property type="entry name" value="CYTH-like phosphatases"/>
    <property type="match status" value="1"/>
</dbReference>
<proteinExistence type="predicted"/>
<dbReference type="AlphaFoldDB" id="A0A6B3C9R5"/>
<feature type="region of interest" description="Disordered" evidence="1">
    <location>
        <begin position="1"/>
        <end position="31"/>
    </location>
</feature>
<accession>A0A6B3C9R5</accession>
<protein>
    <submittedName>
        <fullName evidence="3">Metal-binding protein</fullName>
    </submittedName>
</protein>
<organism evidence="3">
    <name type="scientific">Streptomyces sp. SID12501</name>
    <dbReference type="NCBI Taxonomy" id="2706042"/>
    <lineage>
        <taxon>Bacteria</taxon>
        <taxon>Bacillati</taxon>
        <taxon>Actinomycetota</taxon>
        <taxon>Actinomycetes</taxon>
        <taxon>Kitasatosporales</taxon>
        <taxon>Streptomycetaceae</taxon>
        <taxon>Streptomyces</taxon>
    </lineage>
</organism>
<dbReference type="EMBL" id="JAAGLU010000603">
    <property type="protein sequence ID" value="NEC93206.1"/>
    <property type="molecule type" value="Genomic_DNA"/>
</dbReference>
<dbReference type="InterPro" id="IPR023577">
    <property type="entry name" value="CYTH_domain"/>
</dbReference>
<dbReference type="Gene3D" id="2.40.320.10">
    <property type="entry name" value="Hypothetical Protein Pfu-838710-001"/>
    <property type="match status" value="1"/>
</dbReference>
<feature type="non-terminal residue" evidence="3">
    <location>
        <position position="93"/>
    </location>
</feature>
<feature type="domain" description="CYTH" evidence="2">
    <location>
        <begin position="5"/>
        <end position="93"/>
    </location>
</feature>
<comment type="caution">
    <text evidence="3">The sequence shown here is derived from an EMBL/GenBank/DDBJ whole genome shotgun (WGS) entry which is preliminary data.</text>
</comment>
<dbReference type="InterPro" id="IPR033469">
    <property type="entry name" value="CYTH-like_dom_sf"/>
</dbReference>
<dbReference type="PROSITE" id="PS51707">
    <property type="entry name" value="CYTH"/>
    <property type="match status" value="1"/>
</dbReference>
<sequence length="93" mass="9942">MAHTKREIERKFEFTRAGKKGSGPARGEVPDLTGTAGITAVTDQGTVELDAVYYDTPDRRLAADGLTLCRRTGGARAGLHFNLPVSPGGRDEI</sequence>
<gene>
    <name evidence="3" type="ORF">G3I71_47490</name>
</gene>
<dbReference type="CDD" id="cd07374">
    <property type="entry name" value="CYTH-like_Pase"/>
    <property type="match status" value="1"/>
</dbReference>
<evidence type="ECO:0000313" key="3">
    <source>
        <dbReference type="EMBL" id="NEC93206.1"/>
    </source>
</evidence>
<reference evidence="3" key="1">
    <citation type="submission" date="2020-01" db="EMBL/GenBank/DDBJ databases">
        <title>Insect and environment-associated Actinomycetes.</title>
        <authorList>
            <person name="Currrie C."/>
            <person name="Chevrette M."/>
            <person name="Carlson C."/>
            <person name="Stubbendieck R."/>
            <person name="Wendt-Pienkowski E."/>
        </authorList>
    </citation>
    <scope>NUCLEOTIDE SEQUENCE</scope>
    <source>
        <strain evidence="3">SID12501</strain>
    </source>
</reference>
<name>A0A6B3C9R5_9ACTN</name>
<evidence type="ECO:0000256" key="1">
    <source>
        <dbReference type="SAM" id="MobiDB-lite"/>
    </source>
</evidence>
<feature type="compositionally biased region" description="Basic and acidic residues" evidence="1">
    <location>
        <begin position="1"/>
        <end position="16"/>
    </location>
</feature>